<evidence type="ECO:0000256" key="2">
    <source>
        <dbReference type="ARBA" id="ARBA00022452"/>
    </source>
</evidence>
<dbReference type="EMBL" id="FRXN01000001">
    <property type="protein sequence ID" value="SHO60150.1"/>
    <property type="molecule type" value="Genomic_DNA"/>
</dbReference>
<dbReference type="PANTHER" id="PTHR30026:SF20">
    <property type="entry name" value="OUTER MEMBRANE PROTEIN TOLC"/>
    <property type="match status" value="1"/>
</dbReference>
<evidence type="ECO:0000256" key="4">
    <source>
        <dbReference type="ARBA" id="ARBA00023136"/>
    </source>
</evidence>
<proteinExistence type="predicted"/>
<evidence type="ECO:0000313" key="7">
    <source>
        <dbReference type="Proteomes" id="UP000184609"/>
    </source>
</evidence>
<dbReference type="GO" id="GO:0009279">
    <property type="term" value="C:cell outer membrane"/>
    <property type="evidence" value="ECO:0007669"/>
    <property type="project" value="UniProtKB-SubCell"/>
</dbReference>
<keyword evidence="5" id="KW-0998">Cell outer membrane</keyword>
<dbReference type="InterPro" id="IPR051906">
    <property type="entry name" value="TolC-like"/>
</dbReference>
<dbReference type="PANTHER" id="PTHR30026">
    <property type="entry name" value="OUTER MEMBRANE PROTEIN TOLC"/>
    <property type="match status" value="1"/>
</dbReference>
<evidence type="ECO:0000313" key="6">
    <source>
        <dbReference type="EMBL" id="SHO60150.1"/>
    </source>
</evidence>
<keyword evidence="4" id="KW-0472">Membrane</keyword>
<name>A0A1M7Z5T9_9BACT</name>
<dbReference type="GO" id="GO:0015288">
    <property type="term" value="F:porin activity"/>
    <property type="evidence" value="ECO:0007669"/>
    <property type="project" value="TreeGrafter"/>
</dbReference>
<keyword evidence="7" id="KW-1185">Reference proteome</keyword>
<dbReference type="SUPFAM" id="SSF56954">
    <property type="entry name" value="Outer membrane efflux proteins (OEP)"/>
    <property type="match status" value="1"/>
</dbReference>
<keyword evidence="3" id="KW-0812">Transmembrane</keyword>
<evidence type="ECO:0000256" key="1">
    <source>
        <dbReference type="ARBA" id="ARBA00004442"/>
    </source>
</evidence>
<dbReference type="OrthoDB" id="581172at2"/>
<dbReference type="GO" id="GO:1990281">
    <property type="term" value="C:efflux pump complex"/>
    <property type="evidence" value="ECO:0007669"/>
    <property type="project" value="TreeGrafter"/>
</dbReference>
<keyword evidence="2" id="KW-1134">Transmembrane beta strand</keyword>
<dbReference type="AlphaFoldDB" id="A0A1M7Z5T9"/>
<reference evidence="7" key="1">
    <citation type="submission" date="2016-12" db="EMBL/GenBank/DDBJ databases">
        <authorList>
            <person name="Varghese N."/>
            <person name="Submissions S."/>
        </authorList>
    </citation>
    <scope>NUCLEOTIDE SEQUENCE [LARGE SCALE GENOMIC DNA]</scope>
    <source>
        <strain evidence="7">DSM 25035</strain>
    </source>
</reference>
<gene>
    <name evidence="6" type="ORF">SAMN04488108_0605</name>
</gene>
<evidence type="ECO:0000256" key="3">
    <source>
        <dbReference type="ARBA" id="ARBA00022692"/>
    </source>
</evidence>
<dbReference type="Gene3D" id="1.20.1600.10">
    <property type="entry name" value="Outer membrane efflux proteins (OEP)"/>
    <property type="match status" value="1"/>
</dbReference>
<evidence type="ECO:0000256" key="5">
    <source>
        <dbReference type="ARBA" id="ARBA00023237"/>
    </source>
</evidence>
<dbReference type="Proteomes" id="UP000184609">
    <property type="component" value="Unassembled WGS sequence"/>
</dbReference>
<comment type="subcellular location">
    <subcellularLocation>
        <location evidence="1">Cell outer membrane</location>
    </subcellularLocation>
</comment>
<dbReference type="GO" id="GO:0015562">
    <property type="term" value="F:efflux transmembrane transporter activity"/>
    <property type="evidence" value="ECO:0007669"/>
    <property type="project" value="InterPro"/>
</dbReference>
<accession>A0A1M7Z5T9</accession>
<organism evidence="6 7">
    <name type="scientific">Algoriphagus zhangzhouensis</name>
    <dbReference type="NCBI Taxonomy" id="1073327"/>
    <lineage>
        <taxon>Bacteria</taxon>
        <taxon>Pseudomonadati</taxon>
        <taxon>Bacteroidota</taxon>
        <taxon>Cytophagia</taxon>
        <taxon>Cytophagales</taxon>
        <taxon>Cyclobacteriaceae</taxon>
        <taxon>Algoriphagus</taxon>
    </lineage>
</organism>
<protein>
    <submittedName>
        <fullName evidence="6">Outer membrane protein TolC</fullName>
    </submittedName>
</protein>
<sequence length="463" mass="52800">MKYLFTVIFSVLLIFNSQGQGTDTLQFEVFLEWIQSYHPLARQADIQLRLGDMQVRTARGGFDPLLYGNLDKKDYKETLYYDKREAGLSIPTWAGIELNGTFEQNSGYYLNPESTVPNGGLFAAGASVNVGQGLIMDERRAALRQAQIYQDATQVERQKMLNELYLKGFEAYWNWSLTYANLQAIQEAVELTQFRYEGIIKSFEQGDVAAIDTVEAYTQLLNRQYRLENAQNQFFAAGQILNSFLWNEEEEPMILDPLLIPSDLSEEIDHIVDPEELRNAVGAHPDLQLVNYEIAGLEIDKKLKGQSILPVVKLKYNFLVESMDGFEQSQFFENNYKFGVSVYTPLLWRKARGSLGMTKAKIDIKENSRELKELQLRTKLESEINNLKTIGNQVSIYDTNVESLERLLAGEMRKFEIGESSLFLVNAREVSVFDSRLTLNELLAKYQIAIAKTRVAAGLGFQN</sequence>
<dbReference type="STRING" id="1073327.SAMN04488108_0605"/>
<dbReference type="RefSeq" id="WP_073570258.1">
    <property type="nucleotide sequence ID" value="NZ_FRXN01000001.1"/>
</dbReference>